<protein>
    <submittedName>
        <fullName evidence="3">21394_t:CDS:1</fullName>
    </submittedName>
</protein>
<sequence>MNGFISPNIFAVLANDSEDDQQSEASETKTEISKDTYVNGCTKRSKPDYESNRSWESYSKKQRIKINTERSTRNDNDKKLTANPISTNRLIPPVPDTNTSTTLPSQEDHFGKQIHENLKFSMGQRPSSFGDSFNTFVRFKNPISLIVKRCYRIYEFVTKGTDNSAHYFGNADDNTCPNTICQRCSLLDRCDININRHSTIPLTPLKENKITSRRSKQYSKRNVEIFGEQLDPSDLLKGYNNPKSDSVNNSIPRNGPTLFISFGCSEIKYSIEEFYKFGFHPIYKSFAKYTNVEILRKFVLNCAVNCWANAWRIVVVILSNSNINIDYISLFVKELRNVCDQLVLDIIVIHTFLGCVGTEKDKRFIEKSGTSAVIYRHADFDLYLLQDSLNYFGEPYYEFTNFFLVPVKIDDLDWPSTENYFQAQKFHNRYLQETIRKAWSAREAFVIARRNDCYKRRDWEEYQAPKGIFKECVMRKALLAKFRQHEKLKYKLLSTSTALLYEHTENDKYWGDGGKFGKGLNRLGYFLMDVRNQLMQDEIDLLAYEYIGHNEKWIMNELRELNKLG</sequence>
<dbReference type="AlphaFoldDB" id="A0A9N9F9Q4"/>
<dbReference type="OrthoDB" id="206452at2759"/>
<dbReference type="CDD" id="cd15457">
    <property type="entry name" value="NADAR"/>
    <property type="match status" value="1"/>
</dbReference>
<gene>
    <name evidence="3" type="ORF">DERYTH_LOCUS3777</name>
</gene>
<dbReference type="InterPro" id="IPR037238">
    <property type="entry name" value="YbiA-like_sf"/>
</dbReference>
<organism evidence="3 4">
    <name type="scientific">Dentiscutata erythropus</name>
    <dbReference type="NCBI Taxonomy" id="1348616"/>
    <lineage>
        <taxon>Eukaryota</taxon>
        <taxon>Fungi</taxon>
        <taxon>Fungi incertae sedis</taxon>
        <taxon>Mucoromycota</taxon>
        <taxon>Glomeromycotina</taxon>
        <taxon>Glomeromycetes</taxon>
        <taxon>Diversisporales</taxon>
        <taxon>Gigasporaceae</taxon>
        <taxon>Dentiscutata</taxon>
    </lineage>
</organism>
<evidence type="ECO:0000313" key="3">
    <source>
        <dbReference type="EMBL" id="CAG8519038.1"/>
    </source>
</evidence>
<dbReference type="SUPFAM" id="SSF143990">
    <property type="entry name" value="YbiA-like"/>
    <property type="match status" value="1"/>
</dbReference>
<comment type="caution">
    <text evidence="3">The sequence shown here is derived from an EMBL/GenBank/DDBJ whole genome shotgun (WGS) entry which is preliminary data.</text>
</comment>
<dbReference type="Proteomes" id="UP000789405">
    <property type="component" value="Unassembled WGS sequence"/>
</dbReference>
<dbReference type="EMBL" id="CAJVPY010001369">
    <property type="protein sequence ID" value="CAG8519038.1"/>
    <property type="molecule type" value="Genomic_DNA"/>
</dbReference>
<dbReference type="Pfam" id="PF08719">
    <property type="entry name" value="NADAR"/>
    <property type="match status" value="1"/>
</dbReference>
<dbReference type="NCBIfam" id="TIGR02464">
    <property type="entry name" value="ribofla_fusion"/>
    <property type="match status" value="1"/>
</dbReference>
<name>A0A9N9F9Q4_9GLOM</name>
<feature type="compositionally biased region" description="Basic and acidic residues" evidence="1">
    <location>
        <begin position="66"/>
        <end position="80"/>
    </location>
</feature>
<feature type="domain" description="NADAR" evidence="2">
    <location>
        <begin position="394"/>
        <end position="534"/>
    </location>
</feature>
<evidence type="ECO:0000313" key="4">
    <source>
        <dbReference type="Proteomes" id="UP000789405"/>
    </source>
</evidence>
<evidence type="ECO:0000259" key="2">
    <source>
        <dbReference type="Pfam" id="PF08719"/>
    </source>
</evidence>
<dbReference type="Gene3D" id="1.10.357.40">
    <property type="entry name" value="YbiA-like"/>
    <property type="match status" value="1"/>
</dbReference>
<accession>A0A9N9F9Q4</accession>
<keyword evidence="4" id="KW-1185">Reference proteome</keyword>
<evidence type="ECO:0000256" key="1">
    <source>
        <dbReference type="SAM" id="MobiDB-lite"/>
    </source>
</evidence>
<feature type="region of interest" description="Disordered" evidence="1">
    <location>
        <begin position="15"/>
        <end position="104"/>
    </location>
</feature>
<reference evidence="3" key="1">
    <citation type="submission" date="2021-06" db="EMBL/GenBank/DDBJ databases">
        <authorList>
            <person name="Kallberg Y."/>
            <person name="Tangrot J."/>
            <person name="Rosling A."/>
        </authorList>
    </citation>
    <scope>NUCLEOTIDE SEQUENCE</scope>
    <source>
        <strain evidence="3">MA453B</strain>
    </source>
</reference>
<proteinExistence type="predicted"/>
<dbReference type="InterPro" id="IPR012816">
    <property type="entry name" value="NADAR"/>
</dbReference>